<dbReference type="PROSITE" id="PS50297">
    <property type="entry name" value="ANK_REP_REGION"/>
    <property type="match status" value="6"/>
</dbReference>
<feature type="domain" description="Peptidase A2" evidence="9">
    <location>
        <begin position="852"/>
        <end position="864"/>
    </location>
</feature>
<evidence type="ECO:0000256" key="6">
    <source>
        <dbReference type="ARBA" id="ARBA00023136"/>
    </source>
</evidence>
<evidence type="ECO:0000259" key="9">
    <source>
        <dbReference type="PROSITE" id="PS50175"/>
    </source>
</evidence>
<name>A0A179FU05_METCM</name>
<gene>
    <name evidence="10" type="ORF">VFPPC_04888</name>
</gene>
<dbReference type="InterPro" id="IPR002523">
    <property type="entry name" value="MgTranspt_CorA/ZnTranspt_ZntB"/>
</dbReference>
<feature type="repeat" description="ANK" evidence="7">
    <location>
        <begin position="733"/>
        <end position="765"/>
    </location>
</feature>
<evidence type="ECO:0000256" key="4">
    <source>
        <dbReference type="ARBA" id="ARBA00022989"/>
    </source>
</evidence>
<evidence type="ECO:0000256" key="7">
    <source>
        <dbReference type="PROSITE-ProRule" id="PRU00023"/>
    </source>
</evidence>
<dbReference type="OrthoDB" id="194358at2759"/>
<feature type="repeat" description="ANK" evidence="7">
    <location>
        <begin position="438"/>
        <end position="470"/>
    </location>
</feature>
<keyword evidence="6 8" id="KW-0472">Membrane</keyword>
<evidence type="ECO:0000256" key="1">
    <source>
        <dbReference type="ARBA" id="ARBA00004141"/>
    </source>
</evidence>
<dbReference type="GO" id="GO:0006508">
    <property type="term" value="P:proteolysis"/>
    <property type="evidence" value="ECO:0007669"/>
    <property type="project" value="InterPro"/>
</dbReference>
<keyword evidence="2 8" id="KW-0812">Transmembrane</keyword>
<accession>A0A179FU05</accession>
<feature type="transmembrane region" description="Helical" evidence="8">
    <location>
        <begin position="1364"/>
        <end position="1385"/>
    </location>
</feature>
<dbReference type="InterPro" id="IPR036770">
    <property type="entry name" value="Ankyrin_rpt-contain_sf"/>
</dbReference>
<dbReference type="GO" id="GO:0016020">
    <property type="term" value="C:membrane"/>
    <property type="evidence" value="ECO:0007669"/>
    <property type="project" value="UniProtKB-SubCell"/>
</dbReference>
<keyword evidence="5 7" id="KW-0040">ANK repeat</keyword>
<proteinExistence type="predicted"/>
<dbReference type="InterPro" id="IPR001995">
    <property type="entry name" value="Peptidase_A2_cat"/>
</dbReference>
<dbReference type="PROSITE" id="PS50088">
    <property type="entry name" value="ANK_REPEAT"/>
    <property type="match status" value="8"/>
</dbReference>
<feature type="repeat" description="ANK" evidence="7">
    <location>
        <begin position="800"/>
        <end position="834"/>
    </location>
</feature>
<evidence type="ECO:0000256" key="2">
    <source>
        <dbReference type="ARBA" id="ARBA00022692"/>
    </source>
</evidence>
<keyword evidence="11" id="KW-1185">Reference proteome</keyword>
<dbReference type="SUPFAM" id="SSF48403">
    <property type="entry name" value="Ankyrin repeat"/>
    <property type="match status" value="4"/>
</dbReference>
<sequence length="1441" mass="156469">MDQTAQTLPTLEPGPLAVHVPNEDLQLLRAIIQGFNQIAENLIRNGAGLRPHNQHENFATGLQAAAYHGELDLIDLLLDAGANINDTGGCYQSALQAAACRPGQGEVVSLLLKHGADATICGGRYGSALQAAAYAGNAGVVSDLVAQGADVDAPGGAYGTALQIAAFRGSEVLVDTLLRSKANVNAEPGPLGTALQLAIQNKHFLIVKRLVESGARVDVPGGGLGTAVDSLHLMQTRRIFLRREMGSDQQRKTLQRLFNEAINEDIPANDFAVTLHAAALHGRVDIVRQLWRQWGSTISDGGQYDAALQVACSFGQKDVVEFLLEIGIGVRNAVAFFGYPLQAAAYGGHAAIMQLLLDKGADVNAQGGRYGNALQAAVLYGHVHIVQDLLNAGVEVNVTGGEYGSALQAAVACEGSDRGTLIAILLGKGANVNAYGGKFGTALHAAVFRHDVEVVRQLIHANADVNKIHEGRYGSILHCACMTEDVWHEWEEKPGIQLELVKMLLANDANVNARGGLYGTPLQAAAHYVGPSLWPYVNSQIELLNLLLVNGASPRIVDGKYGTPLQAVFGGCHATGREPSDQILDVLLHYMDTKDINIQAGDYSSSLQAAVANRSDRVARRLIALGADVNISGGIHGGIVEAALSFHHELARDLISIHHAKVDLEHGHNRYPLAKAVATADIDLVNLLLDNGASSTVRVQLGGLNALDLSATLEDINILKRIWDYIGAFEPDELQTALQAAVRHGRVASVDFLIKRGAQIDAPSPALETPLQTAIASKDSAMVDHLLNHHKASINCQSGFHWTALQAAISVGDPKAGLVRKLINLGADVNFQGGIFGTALQAAASKGDIETVELLLDSGADATVPGGQYGTCLHAAVVSGDSLIILRIIAAGGRIDALDNSRRTPLHLAVLKGNISAVEQLLHYGARANIKDSNGLLPIHVAIQQRDCRIALKLLPTSGQKFLSDIPATEWRATLTGPFNSHLEIIAAESTTVSKRLDPDLRSGNFPLLQRVYTQTQNYRHYMLPDSTMPYEEEIVLAGQDKYDAMASNAKTRRIFILRDGVLFQSAATGTLSVCWTKGTGGRWVSQENHVPSASTLGLLEPNTCFCYCRFTTPSVVLDNSSQASWPTLSPTSELDMRRSTTICGIAWIHMFGTRGIESDEQSATGPRIFFSTSNYAEVPDDAWDLLLPLIQQLAQNWAKTIQSAETYLLTKRRDVLASRGSNPQIIRDLLGDALLWDELLNVHTDQVREVKDFMVTYRSSQWSVLRPSTSKAAKPDILRMEDKKMLSLIDEVYNEKLKAAARTTQDLIQLEFNLTSILEAQRSTSTNISMKRLSWITFIFLPLMYMATLLGMNIDILSDNPPWWWYCVLAAVLMLLTTIVWLIYKYSPNLEDRIENYVDQLFGLFKAPTAKPWDIEQGWKRQLTPRENTLRFPLSGKKRS</sequence>
<dbReference type="Gene3D" id="1.20.58.340">
    <property type="entry name" value="Magnesium transport protein CorA, transmembrane region"/>
    <property type="match status" value="1"/>
</dbReference>
<dbReference type="SMART" id="SM00248">
    <property type="entry name" value="ANK"/>
    <property type="match status" value="22"/>
</dbReference>
<keyword evidence="3" id="KW-0677">Repeat</keyword>
<dbReference type="GeneID" id="28848151"/>
<reference evidence="10 11" key="1">
    <citation type="journal article" date="2016" name="PLoS Pathog.">
        <title>Biosynthesis of antibiotic leucinostatins in bio-control fungus Purpureocillium lilacinum and their inhibition on phytophthora revealed by genome mining.</title>
        <authorList>
            <person name="Wang G."/>
            <person name="Liu Z."/>
            <person name="Lin R."/>
            <person name="Li E."/>
            <person name="Mao Z."/>
            <person name="Ling J."/>
            <person name="Yang Y."/>
            <person name="Yin W.B."/>
            <person name="Xie B."/>
        </authorList>
    </citation>
    <scope>NUCLEOTIDE SEQUENCE [LARGE SCALE GENOMIC DNA]</scope>
    <source>
        <strain evidence="10">170</strain>
    </source>
</reference>
<feature type="repeat" description="ANK" evidence="7">
    <location>
        <begin position="57"/>
        <end position="89"/>
    </location>
</feature>
<dbReference type="Gene3D" id="1.25.40.20">
    <property type="entry name" value="Ankyrin repeat-containing domain"/>
    <property type="match status" value="3"/>
</dbReference>
<dbReference type="STRING" id="1380566.A0A179FU05"/>
<protein>
    <submittedName>
        <fullName evidence="10">Pfs, NACHT and ankyrin domain-containing protein</fullName>
    </submittedName>
</protein>
<dbReference type="InterPro" id="IPR045863">
    <property type="entry name" value="CorA_TM1_TM2"/>
</dbReference>
<feature type="repeat" description="ANK" evidence="7">
    <location>
        <begin position="901"/>
        <end position="933"/>
    </location>
</feature>
<evidence type="ECO:0000313" key="11">
    <source>
        <dbReference type="Proteomes" id="UP000078397"/>
    </source>
</evidence>
<dbReference type="InterPro" id="IPR002110">
    <property type="entry name" value="Ankyrin_rpt"/>
</dbReference>
<dbReference type="KEGG" id="pchm:VFPPC_04888"/>
<comment type="caution">
    <text evidence="10">The sequence shown here is derived from an EMBL/GenBank/DDBJ whole genome shotgun (WGS) entry which is preliminary data.</text>
</comment>
<dbReference type="SUPFAM" id="SSF144083">
    <property type="entry name" value="Magnesium transport protein CorA, transmembrane region"/>
    <property type="match status" value="1"/>
</dbReference>
<evidence type="ECO:0000256" key="5">
    <source>
        <dbReference type="ARBA" id="ARBA00023043"/>
    </source>
</evidence>
<keyword evidence="4 8" id="KW-1133">Transmembrane helix</keyword>
<dbReference type="RefSeq" id="XP_022284497.1">
    <property type="nucleotide sequence ID" value="XM_022428424.1"/>
</dbReference>
<feature type="transmembrane region" description="Helical" evidence="8">
    <location>
        <begin position="1334"/>
        <end position="1352"/>
    </location>
</feature>
<dbReference type="Pfam" id="PF00023">
    <property type="entry name" value="Ank"/>
    <property type="match status" value="1"/>
</dbReference>
<dbReference type="PANTHER" id="PTHR24123">
    <property type="entry name" value="ANKYRIN REPEAT-CONTAINING"/>
    <property type="match status" value="1"/>
</dbReference>
<feature type="repeat" description="ANK" evidence="7">
    <location>
        <begin position="340"/>
        <end position="368"/>
    </location>
</feature>
<evidence type="ECO:0000256" key="3">
    <source>
        <dbReference type="ARBA" id="ARBA00022737"/>
    </source>
</evidence>
<evidence type="ECO:0000313" key="10">
    <source>
        <dbReference type="EMBL" id="OAQ68680.2"/>
    </source>
</evidence>
<dbReference type="PANTHER" id="PTHR24123:SF33">
    <property type="entry name" value="PROTEIN HOS4"/>
    <property type="match status" value="1"/>
</dbReference>
<dbReference type="Pfam" id="PF01544">
    <property type="entry name" value="CorA"/>
    <property type="match status" value="1"/>
</dbReference>
<feature type="repeat" description="ANK" evidence="7">
    <location>
        <begin position="668"/>
        <end position="700"/>
    </location>
</feature>
<comment type="subcellular location">
    <subcellularLocation>
        <location evidence="1">Membrane</location>
        <topology evidence="1">Multi-pass membrane protein</topology>
    </subcellularLocation>
</comment>
<organism evidence="10 11">
    <name type="scientific">Pochonia chlamydosporia 170</name>
    <dbReference type="NCBI Taxonomy" id="1380566"/>
    <lineage>
        <taxon>Eukaryota</taxon>
        <taxon>Fungi</taxon>
        <taxon>Dikarya</taxon>
        <taxon>Ascomycota</taxon>
        <taxon>Pezizomycotina</taxon>
        <taxon>Sordariomycetes</taxon>
        <taxon>Hypocreomycetidae</taxon>
        <taxon>Hypocreales</taxon>
        <taxon>Clavicipitaceae</taxon>
        <taxon>Pochonia</taxon>
    </lineage>
</organism>
<feature type="repeat" description="ANK" evidence="7">
    <location>
        <begin position="838"/>
        <end position="867"/>
    </location>
</feature>
<dbReference type="GO" id="GO:0004190">
    <property type="term" value="F:aspartic-type endopeptidase activity"/>
    <property type="evidence" value="ECO:0007669"/>
    <property type="project" value="InterPro"/>
</dbReference>
<dbReference type="Pfam" id="PF12796">
    <property type="entry name" value="Ank_2"/>
    <property type="match status" value="6"/>
</dbReference>
<dbReference type="GO" id="GO:0046873">
    <property type="term" value="F:metal ion transmembrane transporter activity"/>
    <property type="evidence" value="ECO:0007669"/>
    <property type="project" value="InterPro"/>
</dbReference>
<dbReference type="Proteomes" id="UP000078397">
    <property type="component" value="Unassembled WGS sequence"/>
</dbReference>
<dbReference type="PROSITE" id="PS50175">
    <property type="entry name" value="ASP_PROT_RETROV"/>
    <property type="match status" value="1"/>
</dbReference>
<dbReference type="InterPro" id="IPR051165">
    <property type="entry name" value="Multifunctional_ANK_Repeat"/>
</dbReference>
<evidence type="ECO:0000256" key="8">
    <source>
        <dbReference type="SAM" id="Phobius"/>
    </source>
</evidence>
<dbReference type="EMBL" id="LSBJ02000003">
    <property type="protein sequence ID" value="OAQ68680.2"/>
    <property type="molecule type" value="Genomic_DNA"/>
</dbReference>